<dbReference type="SUPFAM" id="SSF48371">
    <property type="entry name" value="ARM repeat"/>
    <property type="match status" value="1"/>
</dbReference>
<feature type="domain" description="PI3K-RBD" evidence="14">
    <location>
        <begin position="361"/>
        <end position="455"/>
    </location>
</feature>
<name>A0AAN8FJ70_TRICO</name>
<feature type="domain" description="PIK helical" evidence="13">
    <location>
        <begin position="777"/>
        <end position="956"/>
    </location>
</feature>
<dbReference type="FunFam" id="3.30.1010.10:FF:000001">
    <property type="entry name" value="Phosphatidylinositol 4-phosphate 3-kinase C2 domain-containing subunit beta"/>
    <property type="match status" value="1"/>
</dbReference>
<dbReference type="InterPro" id="IPR000341">
    <property type="entry name" value="PI3K_Ras-bd_dom"/>
</dbReference>
<dbReference type="InterPro" id="IPR016024">
    <property type="entry name" value="ARM-type_fold"/>
</dbReference>
<dbReference type="SUPFAM" id="SSF54236">
    <property type="entry name" value="Ubiquitin-like"/>
    <property type="match status" value="1"/>
</dbReference>
<dbReference type="Gene3D" id="3.30.1010.10">
    <property type="entry name" value="Phosphatidylinositol 3-kinase Catalytic Subunit, Chain A, domain 4"/>
    <property type="match status" value="1"/>
</dbReference>
<dbReference type="GO" id="GO:0035005">
    <property type="term" value="F:1-phosphatidylinositol-4-phosphate 3-kinase activity"/>
    <property type="evidence" value="ECO:0007669"/>
    <property type="project" value="UniProtKB-EC"/>
</dbReference>
<dbReference type="CDD" id="cd04012">
    <property type="entry name" value="C2A_PI3K_class_II"/>
    <property type="match status" value="1"/>
</dbReference>
<keyword evidence="2" id="KW-0547">Nucleotide-binding</keyword>
<evidence type="ECO:0000313" key="16">
    <source>
        <dbReference type="EMBL" id="KAK5979946.1"/>
    </source>
</evidence>
<dbReference type="SUPFAM" id="SSF49562">
    <property type="entry name" value="C2 domain (Calcium/lipid-binding domain, CaLB)"/>
    <property type="match status" value="2"/>
</dbReference>
<comment type="catalytic activity">
    <reaction evidence="6">
        <text>a 1,2-diacyl-sn-glycero-3-phospho-(1D-myo-inositol) + ATP = a 1,2-diacyl-sn-glycero-3-phospho-(1D-myo-inositol-3-phosphate) + ADP + H(+)</text>
        <dbReference type="Rhea" id="RHEA:12709"/>
        <dbReference type="ChEBI" id="CHEBI:15378"/>
        <dbReference type="ChEBI" id="CHEBI:30616"/>
        <dbReference type="ChEBI" id="CHEBI:57880"/>
        <dbReference type="ChEBI" id="CHEBI:58088"/>
        <dbReference type="ChEBI" id="CHEBI:456216"/>
        <dbReference type="EC" id="2.7.1.137"/>
    </reaction>
    <physiologicalReaction direction="left-to-right" evidence="6">
        <dbReference type="Rhea" id="RHEA:12710"/>
    </physiologicalReaction>
</comment>
<dbReference type="PROSITE" id="PS51545">
    <property type="entry name" value="PIK_HELICAL"/>
    <property type="match status" value="1"/>
</dbReference>
<dbReference type="InterPro" id="IPR036940">
    <property type="entry name" value="PI3/4_kinase_cat_sf"/>
</dbReference>
<dbReference type="SMART" id="SM00145">
    <property type="entry name" value="PI3Ka"/>
    <property type="match status" value="1"/>
</dbReference>
<dbReference type="Gene3D" id="1.25.40.70">
    <property type="entry name" value="Phosphatidylinositol 3-kinase, accessory domain (PIK)"/>
    <property type="match status" value="1"/>
</dbReference>
<dbReference type="GO" id="GO:0035091">
    <property type="term" value="F:phosphatidylinositol binding"/>
    <property type="evidence" value="ECO:0007669"/>
    <property type="project" value="InterPro"/>
</dbReference>
<dbReference type="PANTHER" id="PTHR10048:SF14">
    <property type="entry name" value="LD28067P"/>
    <property type="match status" value="1"/>
</dbReference>
<dbReference type="InterPro" id="IPR018936">
    <property type="entry name" value="PI3/4_kinase_CS"/>
</dbReference>
<keyword evidence="1" id="KW-0808">Transferase</keyword>
<keyword evidence="17" id="KW-1185">Reference proteome</keyword>
<evidence type="ECO:0000256" key="2">
    <source>
        <dbReference type="ARBA" id="ARBA00022741"/>
    </source>
</evidence>
<dbReference type="GO" id="GO:0005886">
    <property type="term" value="C:plasma membrane"/>
    <property type="evidence" value="ECO:0007669"/>
    <property type="project" value="TreeGrafter"/>
</dbReference>
<evidence type="ECO:0000256" key="9">
    <source>
        <dbReference type="SAM" id="MobiDB-lite"/>
    </source>
</evidence>
<evidence type="ECO:0000256" key="7">
    <source>
        <dbReference type="ARBA" id="ARBA00029297"/>
    </source>
</evidence>
<dbReference type="SMART" id="SM00144">
    <property type="entry name" value="PI3K_rbd"/>
    <property type="match status" value="1"/>
</dbReference>
<feature type="domain" description="C2" evidence="10">
    <location>
        <begin position="1473"/>
        <end position="1605"/>
    </location>
</feature>
<evidence type="ECO:0000259" key="11">
    <source>
        <dbReference type="PROSITE" id="PS50195"/>
    </source>
</evidence>
<dbReference type="GO" id="GO:0005737">
    <property type="term" value="C:cytoplasm"/>
    <property type="evidence" value="ECO:0007669"/>
    <property type="project" value="TreeGrafter"/>
</dbReference>
<dbReference type="PROSITE" id="PS51546">
    <property type="entry name" value="PI3K_RBD"/>
    <property type="match status" value="1"/>
</dbReference>
<dbReference type="InterPro" id="IPR015433">
    <property type="entry name" value="PI3/4_kinase"/>
</dbReference>
<dbReference type="GO" id="GO:0005942">
    <property type="term" value="C:phosphatidylinositol 3-kinase complex"/>
    <property type="evidence" value="ECO:0007669"/>
    <property type="project" value="TreeGrafter"/>
</dbReference>
<dbReference type="PROSITE" id="PS00916">
    <property type="entry name" value="PI3_4_KINASE_2"/>
    <property type="match status" value="1"/>
</dbReference>
<dbReference type="Pfam" id="PF00168">
    <property type="entry name" value="C2"/>
    <property type="match status" value="1"/>
</dbReference>
<evidence type="ECO:0000256" key="5">
    <source>
        <dbReference type="ARBA" id="ARBA00023098"/>
    </source>
</evidence>
<evidence type="ECO:0000313" key="17">
    <source>
        <dbReference type="Proteomes" id="UP001331761"/>
    </source>
</evidence>
<proteinExistence type="inferred from homology"/>
<dbReference type="PROSITE" id="PS50330">
    <property type="entry name" value="UIM"/>
    <property type="match status" value="1"/>
</dbReference>
<evidence type="ECO:0000259" key="12">
    <source>
        <dbReference type="PROSITE" id="PS50290"/>
    </source>
</evidence>
<dbReference type="InterPro" id="IPR042236">
    <property type="entry name" value="PI3K_accessory_sf"/>
</dbReference>
<dbReference type="PROSITE" id="PS50195">
    <property type="entry name" value="PX"/>
    <property type="match status" value="1"/>
</dbReference>
<dbReference type="InterPro" id="IPR036871">
    <property type="entry name" value="PX_dom_sf"/>
</dbReference>
<evidence type="ECO:0000256" key="4">
    <source>
        <dbReference type="ARBA" id="ARBA00022840"/>
    </source>
</evidence>
<dbReference type="Gene3D" id="1.10.1070.11">
    <property type="entry name" value="Phosphatidylinositol 3-/4-kinase, catalytic domain"/>
    <property type="match status" value="1"/>
</dbReference>
<feature type="region of interest" description="Disordered" evidence="9">
    <location>
        <begin position="16"/>
        <end position="46"/>
    </location>
</feature>
<evidence type="ECO:0000259" key="14">
    <source>
        <dbReference type="PROSITE" id="PS51546"/>
    </source>
</evidence>
<sequence>MAQDHSDPELQLALELSKKTFEEEERRRNEGQDLIRFESPESPLRREQIKQITRLFSQPSFESYLTPTHDFTQPFNASATTRGYTSHPHYSNTVNPSSLLASSSSHSFDDRSYLYNTAAPSSLPPLAPPLPPKTHYSNVFPPPSDFNVRYDTPPPPLPPRLHSTITSRSLNNIPSIYPVLPVSSSQRSSAVVNDEFELFPTPSAPDVVPYVNADLYVPYTMCSNRLLNGDLIDLGSSEEQEQCPLATLEQIRRDFDPLYRSPEKNVQLASIIPSLHTVDTGAVQGVSVKPQLKQSPSQEDENKENYKSDWFSLDCIRLQDHVPSVIRQIAIVKERGMKNCTSTSLYFMSPIADYMTTSALSVKVVVSKDYTWRQNGQTELPLVCDTETSIDLLITQLLTDFLDESDMADGVPVEKYGLKIFGLDEFLPKTSALGNNLYVGNCILHGKDVKLEIGRFEPSFIRSSSPPPAWEKTKTQFKFSSALDREDVENMFVHLSSEMAEYEQAFRSSSTLSVSASSNKVRQCVKMLCKLINSIEPMSLHQHLQNYLTATTTDQLNYARNDFIVSLHSFLSVYCQCTLSYYKLAPLRSFNRAKKEILHCKEKLAVKVDSVHNLVEMWMRDYSAFFVTVNVYYGTQVLAGHSKCISKTVKHDAFFPYIPINVYACFEDMLCTCPRETKIMFILSGIAVVQNASSGDGTESTQRPLAFASLPLFDHEMVLRQGQLFIPLTVLKDPVLKPWGPYPLIANEKDPVLIVTLPTYDYNVVFPDVTVEFQSVKQDPSSLDSETQEYLMDLVEAGDTQKLTPDEQEMLWQKRSYLMHLPEALPLVLASVPDWGFYFLANVYQIIEGWVPLSPVQAMQLLLPQYPDVRIRQKAIEWIMCASSDFLFNALPQLVEALRFEIFESSSLAVALLTLSYKDRRFAFEIYWQLQQRIDHCVDFAYAQRCSLLQKELLERHEADHLRDEIARQHRLLNELDCIQMDLRREDSDHTRLALLRSRLGTLDGALLHHNVRLPCLPSFKCSGVVVKECNIFNSNAKPLKIVFRGLNSTYSIIHKSGDDMRQDALVLQMVSFMNGIWLSEHLDLRMITFRCMPVGYRKGMAELVLDCATLCEIQKEFGVTGVFKEDILMNWLMKHNTTEFMYKQALDNFTRSCAGWCVATYVLGIGDRHNDNILVTTAGHVFHIDFGKYMGDWQTAGGFRRDRVPFVFTDEMYHVINGGNQQKESYQTFIDYCCQAFNYLRRNYTILANPLKMMACSDIAGMNVESLNFVEKNLMLELSETDAVIQFTQLINHSLKSAFPRINFFFHTLAQVMSSTGNSAKNNDNISFVPQLYTQATEGKISRVRVITFEKRFMPNKVYLYKVEVIRESEIVSSYVYRSFNEFNELYIKLRRRFPTVAFPALSPGTKMRSNVREVAQRRMVDIESFLRYLFTLSPEICHCDLVYTFFHLILRDSNIHSYRGTEESGNESNRSQCEVYLRIQFNGNKQHSQLSIFVGHVKHLALLATGQAPDTYVKSYIRPDPQNLTKKKTQVVKASQNPTFNREMYYDIVGGEHVLSTRVLEVSVWNSGGLMDNNKLYLLYIPLQKLRNRPEDRKGNRVLEGWFAFDKNV</sequence>
<dbReference type="GO" id="GO:0016303">
    <property type="term" value="F:1-phosphatidylinositol-3-kinase activity"/>
    <property type="evidence" value="ECO:0007669"/>
    <property type="project" value="UniProtKB-EC"/>
</dbReference>
<dbReference type="GO" id="GO:0043491">
    <property type="term" value="P:phosphatidylinositol 3-kinase/protein kinase B signal transduction"/>
    <property type="evidence" value="ECO:0007669"/>
    <property type="project" value="TreeGrafter"/>
</dbReference>
<reference evidence="16 17" key="1">
    <citation type="submission" date="2019-10" db="EMBL/GenBank/DDBJ databases">
        <title>Assembly and Annotation for the nematode Trichostrongylus colubriformis.</title>
        <authorList>
            <person name="Martin J."/>
        </authorList>
    </citation>
    <scope>NUCLEOTIDE SEQUENCE [LARGE SCALE GENOMIC DNA]</scope>
    <source>
        <strain evidence="16">G859</strain>
        <tissue evidence="16">Whole worm</tissue>
    </source>
</reference>
<dbReference type="SMART" id="SM00312">
    <property type="entry name" value="PX"/>
    <property type="match status" value="1"/>
</dbReference>
<evidence type="ECO:0000256" key="3">
    <source>
        <dbReference type="ARBA" id="ARBA00022777"/>
    </source>
</evidence>
<comment type="caution">
    <text evidence="16">The sequence shown here is derived from an EMBL/GenBank/DDBJ whole genome shotgun (WGS) entry which is preliminary data.</text>
</comment>
<gene>
    <name evidence="16" type="ORF">GCK32_000047</name>
</gene>
<evidence type="ECO:0000259" key="15">
    <source>
        <dbReference type="PROSITE" id="PS51547"/>
    </source>
</evidence>
<dbReference type="InterPro" id="IPR001263">
    <property type="entry name" value="PI3K_accessory_dom"/>
</dbReference>
<organism evidence="16 17">
    <name type="scientific">Trichostrongylus colubriformis</name>
    <name type="common">Black scour worm</name>
    <dbReference type="NCBI Taxonomy" id="6319"/>
    <lineage>
        <taxon>Eukaryota</taxon>
        <taxon>Metazoa</taxon>
        <taxon>Ecdysozoa</taxon>
        <taxon>Nematoda</taxon>
        <taxon>Chromadorea</taxon>
        <taxon>Rhabditida</taxon>
        <taxon>Rhabditina</taxon>
        <taxon>Rhabditomorpha</taxon>
        <taxon>Strongyloidea</taxon>
        <taxon>Trichostrongylidae</taxon>
        <taxon>Trichostrongylus</taxon>
    </lineage>
</organism>
<dbReference type="InterPro" id="IPR000008">
    <property type="entry name" value="C2_dom"/>
</dbReference>
<dbReference type="PROSITE" id="PS51547">
    <property type="entry name" value="C2_PI3K"/>
    <property type="match status" value="1"/>
</dbReference>
<protein>
    <submittedName>
        <fullName evidence="16">Phosphatidylinositol 3-kinase piki-1</fullName>
    </submittedName>
</protein>
<dbReference type="PROSITE" id="PS50004">
    <property type="entry name" value="C2"/>
    <property type="match status" value="1"/>
</dbReference>
<dbReference type="EMBL" id="WIXE01007861">
    <property type="protein sequence ID" value="KAK5979946.1"/>
    <property type="molecule type" value="Genomic_DNA"/>
</dbReference>
<evidence type="ECO:0000256" key="6">
    <source>
        <dbReference type="ARBA" id="ARBA00023985"/>
    </source>
</evidence>
<dbReference type="PANTHER" id="PTHR10048">
    <property type="entry name" value="PHOSPHATIDYLINOSITOL KINASE"/>
    <property type="match status" value="1"/>
</dbReference>
<dbReference type="InterPro" id="IPR003903">
    <property type="entry name" value="UIM_dom"/>
</dbReference>
<dbReference type="PROSITE" id="PS50290">
    <property type="entry name" value="PI3_4_KINASE_3"/>
    <property type="match status" value="1"/>
</dbReference>
<dbReference type="SUPFAM" id="SSF56112">
    <property type="entry name" value="Protein kinase-like (PK-like)"/>
    <property type="match status" value="1"/>
</dbReference>
<keyword evidence="4" id="KW-0067">ATP-binding</keyword>
<accession>A0AAN8FJ70</accession>
<dbReference type="Gene3D" id="2.60.40.150">
    <property type="entry name" value="C2 domain"/>
    <property type="match status" value="2"/>
</dbReference>
<comment type="similarity">
    <text evidence="8">Belongs to the PI3/PI4-kinase family.</text>
</comment>
<dbReference type="GO" id="GO:0016477">
    <property type="term" value="P:cell migration"/>
    <property type="evidence" value="ECO:0007669"/>
    <property type="project" value="TreeGrafter"/>
</dbReference>
<dbReference type="InterPro" id="IPR029071">
    <property type="entry name" value="Ubiquitin-like_domsf"/>
</dbReference>
<dbReference type="SMART" id="SM00146">
    <property type="entry name" value="PI3Kc"/>
    <property type="match status" value="1"/>
</dbReference>
<evidence type="ECO:0000259" key="10">
    <source>
        <dbReference type="PROSITE" id="PS50004"/>
    </source>
</evidence>
<feature type="domain" description="C2 PI3K-type" evidence="15">
    <location>
        <begin position="600"/>
        <end position="767"/>
    </location>
</feature>
<dbReference type="Pfam" id="PF00454">
    <property type="entry name" value="PI3_PI4_kinase"/>
    <property type="match status" value="1"/>
</dbReference>
<dbReference type="InterPro" id="IPR000403">
    <property type="entry name" value="PI3/4_kinase_cat_dom"/>
</dbReference>
<dbReference type="InterPro" id="IPR011009">
    <property type="entry name" value="Kinase-like_dom_sf"/>
</dbReference>
<evidence type="ECO:0000256" key="1">
    <source>
        <dbReference type="ARBA" id="ARBA00022679"/>
    </source>
</evidence>
<dbReference type="Pfam" id="PF00787">
    <property type="entry name" value="PX"/>
    <property type="match status" value="1"/>
</dbReference>
<comment type="catalytic activity">
    <reaction evidence="7">
        <text>a 1,2-diacyl-sn-glycero-3-phospho-(1D-myo-inositol 4-phosphate) + ATP = a 1,2-diacyl-sn-glycero-3-phospho-(1D-myo-inositol-3,4-bisphosphate) + ADP + H(+)</text>
        <dbReference type="Rhea" id="RHEA:18373"/>
        <dbReference type="ChEBI" id="CHEBI:15378"/>
        <dbReference type="ChEBI" id="CHEBI:30616"/>
        <dbReference type="ChEBI" id="CHEBI:57658"/>
        <dbReference type="ChEBI" id="CHEBI:58178"/>
        <dbReference type="ChEBI" id="CHEBI:456216"/>
        <dbReference type="EC" id="2.7.1.154"/>
    </reaction>
    <physiologicalReaction direction="left-to-right" evidence="7">
        <dbReference type="Rhea" id="RHEA:18374"/>
    </physiologicalReaction>
</comment>
<keyword evidence="3" id="KW-0418">Kinase</keyword>
<dbReference type="Pfam" id="PF00613">
    <property type="entry name" value="PI3Ka"/>
    <property type="match status" value="1"/>
</dbReference>
<dbReference type="Proteomes" id="UP001331761">
    <property type="component" value="Unassembled WGS sequence"/>
</dbReference>
<dbReference type="Pfam" id="PF00794">
    <property type="entry name" value="PI3K_rbd"/>
    <property type="match status" value="1"/>
</dbReference>
<evidence type="ECO:0000259" key="13">
    <source>
        <dbReference type="PROSITE" id="PS51545"/>
    </source>
</evidence>
<dbReference type="Gene3D" id="3.30.1520.10">
    <property type="entry name" value="Phox-like domain"/>
    <property type="match status" value="1"/>
</dbReference>
<dbReference type="FunFam" id="1.10.1070.11:FF:000001">
    <property type="entry name" value="Phosphatidylinositol 4,5-bisphosphate 3-kinase catalytic subunit"/>
    <property type="match status" value="1"/>
</dbReference>
<feature type="domain" description="PX" evidence="11">
    <location>
        <begin position="1340"/>
        <end position="1455"/>
    </location>
</feature>
<dbReference type="InterPro" id="IPR002420">
    <property type="entry name" value="PI3K-type_C2_dom"/>
</dbReference>
<dbReference type="SMART" id="SM00239">
    <property type="entry name" value="C2"/>
    <property type="match status" value="1"/>
</dbReference>
<dbReference type="InterPro" id="IPR035892">
    <property type="entry name" value="C2_domain_sf"/>
</dbReference>
<dbReference type="GO" id="GO:0048015">
    <property type="term" value="P:phosphatidylinositol-mediated signaling"/>
    <property type="evidence" value="ECO:0007669"/>
    <property type="project" value="TreeGrafter"/>
</dbReference>
<dbReference type="GO" id="GO:0005524">
    <property type="term" value="F:ATP binding"/>
    <property type="evidence" value="ECO:0007669"/>
    <property type="project" value="UniProtKB-KW"/>
</dbReference>
<evidence type="ECO:0000256" key="8">
    <source>
        <dbReference type="PROSITE-ProRule" id="PRU00880"/>
    </source>
</evidence>
<dbReference type="Gene3D" id="3.10.20.90">
    <property type="entry name" value="Phosphatidylinositol 3-kinase Catalytic Subunit, Chain A, domain 1"/>
    <property type="match status" value="1"/>
</dbReference>
<dbReference type="InterPro" id="IPR001683">
    <property type="entry name" value="PX_dom"/>
</dbReference>
<dbReference type="SUPFAM" id="SSF64268">
    <property type="entry name" value="PX domain"/>
    <property type="match status" value="1"/>
</dbReference>
<feature type="domain" description="PI3K/PI4K catalytic" evidence="12">
    <location>
        <begin position="1026"/>
        <end position="1300"/>
    </location>
</feature>
<keyword evidence="5" id="KW-0443">Lipid metabolism</keyword>